<dbReference type="InterPro" id="IPR052043">
    <property type="entry name" value="PolySaccharide_Degr_Enz"/>
</dbReference>
<dbReference type="PANTHER" id="PTHR33886">
    <property type="entry name" value="UNSATURATED RHAMNOGALACTURONAN HYDROLASE (EUROFUNG)"/>
    <property type="match status" value="1"/>
</dbReference>
<dbReference type="InterPro" id="IPR010905">
    <property type="entry name" value="Glyco_hydro_88"/>
</dbReference>
<dbReference type="InterPro" id="IPR008928">
    <property type="entry name" value="6-hairpin_glycosidase_sf"/>
</dbReference>
<sequence length="408" mass="46819">MKKIFTLGILIIQSIVLRAQTNDAVVRKIADQIIKESVLGFRGVDNQQFYAASKDIPANVKVKYATPYTGWHYTHGVLNMAMINLGKLLNEPKYTDFAAQHVAFGFNNQEVFKQRFKNDVKHYTYPYGEFFTMEELDDFGAMSASLIDVYQTVKKPEYKAYLEKAAKHLTEDRARLNDGTFVRAFPHKMTLWADDLYMSVPFLARMGKLTGDGKYFDDAVTQVINFNKYLWDKEREIYWHVYYSDLNRNGVAHWGRCNGWIMLATIHLLDNLPTNHSKRTEIIRLLERQILGVAKYQNADGLWHQVLDKPDSYTESSCTAMFVYGTAHAVNNGWIDKRYASIAKTGWEGLKKHKINELGQLKDICVGTGIQDNLPFYYNRPVGLNEKHGTGPLIDAGVEILRLEKMGK</sequence>
<dbReference type="EMBL" id="JBHUHZ010000001">
    <property type="protein sequence ID" value="MFD2162614.1"/>
    <property type="molecule type" value="Genomic_DNA"/>
</dbReference>
<accession>A0ABW4ZL64</accession>
<gene>
    <name evidence="2" type="ORF">ACFSJU_09445</name>
</gene>
<protein>
    <submittedName>
        <fullName evidence="2">Glycoside hydrolase family 105 protein</fullName>
    </submittedName>
</protein>
<dbReference type="GO" id="GO:0016787">
    <property type="term" value="F:hydrolase activity"/>
    <property type="evidence" value="ECO:0007669"/>
    <property type="project" value="UniProtKB-KW"/>
</dbReference>
<name>A0ABW4ZL64_9SPHI</name>
<evidence type="ECO:0000313" key="3">
    <source>
        <dbReference type="Proteomes" id="UP001597387"/>
    </source>
</evidence>
<dbReference type="SUPFAM" id="SSF48208">
    <property type="entry name" value="Six-hairpin glycosidases"/>
    <property type="match status" value="1"/>
</dbReference>
<proteinExistence type="predicted"/>
<dbReference type="Proteomes" id="UP001597387">
    <property type="component" value="Unassembled WGS sequence"/>
</dbReference>
<evidence type="ECO:0000313" key="2">
    <source>
        <dbReference type="EMBL" id="MFD2162614.1"/>
    </source>
</evidence>
<dbReference type="InterPro" id="IPR012341">
    <property type="entry name" value="6hp_glycosidase-like_sf"/>
</dbReference>
<dbReference type="Pfam" id="PF07470">
    <property type="entry name" value="Glyco_hydro_88"/>
    <property type="match status" value="1"/>
</dbReference>
<keyword evidence="1 2" id="KW-0378">Hydrolase</keyword>
<evidence type="ECO:0000256" key="1">
    <source>
        <dbReference type="ARBA" id="ARBA00022801"/>
    </source>
</evidence>
<dbReference type="PANTHER" id="PTHR33886:SF8">
    <property type="entry name" value="UNSATURATED RHAMNOGALACTURONAN HYDROLASE (EUROFUNG)"/>
    <property type="match status" value="1"/>
</dbReference>
<organism evidence="2 3">
    <name type="scientific">Paradesertivirga mongoliensis</name>
    <dbReference type="NCBI Taxonomy" id="2100740"/>
    <lineage>
        <taxon>Bacteria</taxon>
        <taxon>Pseudomonadati</taxon>
        <taxon>Bacteroidota</taxon>
        <taxon>Sphingobacteriia</taxon>
        <taxon>Sphingobacteriales</taxon>
        <taxon>Sphingobacteriaceae</taxon>
        <taxon>Paradesertivirga</taxon>
    </lineage>
</organism>
<keyword evidence="3" id="KW-1185">Reference proteome</keyword>
<dbReference type="Gene3D" id="1.50.10.10">
    <property type="match status" value="1"/>
</dbReference>
<comment type="caution">
    <text evidence="2">The sequence shown here is derived from an EMBL/GenBank/DDBJ whole genome shotgun (WGS) entry which is preliminary data.</text>
</comment>
<dbReference type="RefSeq" id="WP_255903259.1">
    <property type="nucleotide sequence ID" value="NZ_JAFMZO010000003.1"/>
</dbReference>
<reference evidence="3" key="1">
    <citation type="journal article" date="2019" name="Int. J. Syst. Evol. Microbiol.">
        <title>The Global Catalogue of Microorganisms (GCM) 10K type strain sequencing project: providing services to taxonomists for standard genome sequencing and annotation.</title>
        <authorList>
            <consortium name="The Broad Institute Genomics Platform"/>
            <consortium name="The Broad Institute Genome Sequencing Center for Infectious Disease"/>
            <person name="Wu L."/>
            <person name="Ma J."/>
        </authorList>
    </citation>
    <scope>NUCLEOTIDE SEQUENCE [LARGE SCALE GENOMIC DNA]</scope>
    <source>
        <strain evidence="3">KCTC 42217</strain>
    </source>
</reference>